<dbReference type="RefSeq" id="WP_005435452.1">
    <property type="nucleotide sequence ID" value="NZ_JH815516.1"/>
</dbReference>
<gene>
    <name evidence="8" type="ORF">HMPREF9465_01394</name>
</gene>
<accession>K1JLC4</accession>
<feature type="transmembrane region" description="Helical" evidence="6">
    <location>
        <begin position="213"/>
        <end position="235"/>
    </location>
</feature>
<protein>
    <recommendedName>
        <fullName evidence="7">Amino acid permease/ SLC12A domain-containing protein</fullName>
    </recommendedName>
</protein>
<dbReference type="EMBL" id="ADMG01000032">
    <property type="protein sequence ID" value="EKB31011.1"/>
    <property type="molecule type" value="Genomic_DNA"/>
</dbReference>
<dbReference type="HOGENOM" id="CLU_007946_9_2_4"/>
<sequence length="483" mass="52330">MTEADLTPKAPLVREDEHPQFERTMKARHLIMLSLGGVIGTGLFFNTGFVIGQTGAFGTVVAYLIGALVVYLVMLSMGELCVAMPQTGSFHLYATTFIGPRTGFTVAWLYWVTCTVSVGTSLTGAGLAMQYWFPNVDVWIWCLFYCLLILAMNVFTTKFFAEGEFIFSLIKVITIQVFIIAGGLAVFGVIPLSDGSPAPYFSNLTEGGLFPKGLLPLLTTMIAVNFAFSGTELIGVAAGETQNPEKVIPMAVRTTVVRLVLFFIGTIVILAALLPMEEASILKSPFVTVFERIGIPYAADLFNFVILTAVISAANSNLYAAGRMIWALAHDGMLPAWASKRTKRGLPVNAIMLSMLGGWLALFTSVFAADTVFVVLTAIVGFSVVAVWIAISVAHIGFRRQLKAEGKSASDLAWHSPLFPVVPVLAIILCSVAFIGLLFDPEQRLALYFGVPFAAACMILYPVIARRRDARREAARLAEAGRH</sequence>
<dbReference type="AlphaFoldDB" id="K1JLC4"/>
<dbReference type="FunFam" id="1.20.1740.10:FF:000001">
    <property type="entry name" value="Amino acid permease"/>
    <property type="match status" value="1"/>
</dbReference>
<evidence type="ECO:0000256" key="6">
    <source>
        <dbReference type="SAM" id="Phobius"/>
    </source>
</evidence>
<dbReference type="GO" id="GO:0006865">
    <property type="term" value="P:amino acid transport"/>
    <property type="evidence" value="ECO:0007669"/>
    <property type="project" value="InterPro"/>
</dbReference>
<feature type="transmembrane region" description="Helical" evidence="6">
    <location>
        <begin position="138"/>
        <end position="160"/>
    </location>
</feature>
<dbReference type="PANTHER" id="PTHR43495">
    <property type="entry name" value="GABA PERMEASE"/>
    <property type="match status" value="1"/>
</dbReference>
<keyword evidence="3 6" id="KW-0812">Transmembrane</keyword>
<evidence type="ECO:0000256" key="4">
    <source>
        <dbReference type="ARBA" id="ARBA00022989"/>
    </source>
</evidence>
<feature type="transmembrane region" description="Helical" evidence="6">
    <location>
        <begin position="418"/>
        <end position="439"/>
    </location>
</feature>
<dbReference type="eggNOG" id="COG0833">
    <property type="taxonomic scope" value="Bacteria"/>
</dbReference>
<evidence type="ECO:0000256" key="3">
    <source>
        <dbReference type="ARBA" id="ARBA00022692"/>
    </source>
</evidence>
<dbReference type="PROSITE" id="PS00218">
    <property type="entry name" value="AMINO_ACID_PERMEASE_1"/>
    <property type="match status" value="1"/>
</dbReference>
<name>K1JLC4_9BURK</name>
<dbReference type="PATRIC" id="fig|742823.3.peg.1381"/>
<dbReference type="Proteomes" id="UP000005835">
    <property type="component" value="Unassembled WGS sequence"/>
</dbReference>
<evidence type="ECO:0000256" key="5">
    <source>
        <dbReference type="ARBA" id="ARBA00023136"/>
    </source>
</evidence>
<feature type="domain" description="Amino acid permease/ SLC12A" evidence="7">
    <location>
        <begin position="29"/>
        <end position="468"/>
    </location>
</feature>
<feature type="transmembrane region" description="Helical" evidence="6">
    <location>
        <begin position="294"/>
        <end position="314"/>
    </location>
</feature>
<proteinExistence type="predicted"/>
<dbReference type="GO" id="GO:0055085">
    <property type="term" value="P:transmembrane transport"/>
    <property type="evidence" value="ECO:0007669"/>
    <property type="project" value="InterPro"/>
</dbReference>
<evidence type="ECO:0000313" key="8">
    <source>
        <dbReference type="EMBL" id="EKB31011.1"/>
    </source>
</evidence>
<dbReference type="OrthoDB" id="5442866at2"/>
<reference evidence="8 9" key="1">
    <citation type="submission" date="2012-05" db="EMBL/GenBank/DDBJ databases">
        <title>The Genome Sequence of Sutterella wadsworthensis 2_1_59BFAA.</title>
        <authorList>
            <consortium name="The Broad Institute Genome Sequencing Platform"/>
            <person name="Earl A."/>
            <person name="Ward D."/>
            <person name="Feldgarden M."/>
            <person name="Gevers D."/>
            <person name="Daigneault M."/>
            <person name="Strauss J."/>
            <person name="Allen-Vercoe E."/>
            <person name="Walker B."/>
            <person name="Young S.K."/>
            <person name="Zeng Q."/>
            <person name="Gargeya S."/>
            <person name="Fitzgerald M."/>
            <person name="Haas B."/>
            <person name="Abouelleil A."/>
            <person name="Alvarado L."/>
            <person name="Arachchi H.M."/>
            <person name="Berlin A.M."/>
            <person name="Chapman S.B."/>
            <person name="Goldberg J."/>
            <person name="Griggs A."/>
            <person name="Gujja S."/>
            <person name="Hansen M."/>
            <person name="Howarth C."/>
            <person name="Imamovic A."/>
            <person name="Larimer J."/>
            <person name="McCowen C."/>
            <person name="Montmayeur A."/>
            <person name="Murphy C."/>
            <person name="Neiman D."/>
            <person name="Pearson M."/>
            <person name="Priest M."/>
            <person name="Roberts A."/>
            <person name="Saif S."/>
            <person name="Shea T."/>
            <person name="Sisk P."/>
            <person name="Sykes S."/>
            <person name="Wortman J."/>
            <person name="Nusbaum C."/>
            <person name="Birren B."/>
        </authorList>
    </citation>
    <scope>NUCLEOTIDE SEQUENCE [LARGE SCALE GENOMIC DNA]</scope>
    <source>
        <strain evidence="8 9">2_1_59BFAA</strain>
    </source>
</reference>
<dbReference type="GO" id="GO:0016020">
    <property type="term" value="C:membrane"/>
    <property type="evidence" value="ECO:0007669"/>
    <property type="project" value="UniProtKB-SubCell"/>
</dbReference>
<organism evidence="8 9">
    <name type="scientific">Sutterella wadsworthensis 2_1_59BFAA</name>
    <dbReference type="NCBI Taxonomy" id="742823"/>
    <lineage>
        <taxon>Bacteria</taxon>
        <taxon>Pseudomonadati</taxon>
        <taxon>Pseudomonadota</taxon>
        <taxon>Betaproteobacteria</taxon>
        <taxon>Burkholderiales</taxon>
        <taxon>Sutterellaceae</taxon>
        <taxon>Sutterella</taxon>
    </lineage>
</organism>
<dbReference type="Gene3D" id="1.20.1740.10">
    <property type="entry name" value="Amino acid/polyamine transporter I"/>
    <property type="match status" value="1"/>
</dbReference>
<feature type="transmembrane region" description="Helical" evidence="6">
    <location>
        <begin position="30"/>
        <end position="51"/>
    </location>
</feature>
<evidence type="ECO:0000256" key="2">
    <source>
        <dbReference type="ARBA" id="ARBA00022448"/>
    </source>
</evidence>
<comment type="subcellular location">
    <subcellularLocation>
        <location evidence="1">Membrane</location>
        <topology evidence="1">Multi-pass membrane protein</topology>
    </subcellularLocation>
</comment>
<dbReference type="InterPro" id="IPR004840">
    <property type="entry name" value="Amino_acid_permease_CS"/>
</dbReference>
<dbReference type="InterPro" id="IPR004841">
    <property type="entry name" value="AA-permease/SLC12A_dom"/>
</dbReference>
<comment type="caution">
    <text evidence="8">The sequence shown here is derived from an EMBL/GenBank/DDBJ whole genome shotgun (WGS) entry which is preliminary data.</text>
</comment>
<feature type="transmembrane region" description="Helical" evidence="6">
    <location>
        <begin position="373"/>
        <end position="398"/>
    </location>
</feature>
<evidence type="ECO:0000259" key="7">
    <source>
        <dbReference type="Pfam" id="PF00324"/>
    </source>
</evidence>
<evidence type="ECO:0000256" key="1">
    <source>
        <dbReference type="ARBA" id="ARBA00004141"/>
    </source>
</evidence>
<feature type="transmembrane region" description="Helical" evidence="6">
    <location>
        <begin position="256"/>
        <end position="274"/>
    </location>
</feature>
<evidence type="ECO:0000313" key="9">
    <source>
        <dbReference type="Proteomes" id="UP000005835"/>
    </source>
</evidence>
<dbReference type="PIRSF" id="PIRSF006060">
    <property type="entry name" value="AA_transporter"/>
    <property type="match status" value="1"/>
</dbReference>
<feature type="transmembrane region" description="Helical" evidence="6">
    <location>
        <begin position="346"/>
        <end position="367"/>
    </location>
</feature>
<feature type="transmembrane region" description="Helical" evidence="6">
    <location>
        <begin position="57"/>
        <end position="75"/>
    </location>
</feature>
<keyword evidence="9" id="KW-1185">Reference proteome</keyword>
<keyword evidence="4 6" id="KW-1133">Transmembrane helix</keyword>
<feature type="transmembrane region" description="Helical" evidence="6">
    <location>
        <begin position="108"/>
        <end position="132"/>
    </location>
</feature>
<feature type="transmembrane region" description="Helical" evidence="6">
    <location>
        <begin position="445"/>
        <end position="464"/>
    </location>
</feature>
<feature type="transmembrane region" description="Helical" evidence="6">
    <location>
        <begin position="172"/>
        <end position="193"/>
    </location>
</feature>
<dbReference type="STRING" id="742823.HMPREF9465_01394"/>
<keyword evidence="5 6" id="KW-0472">Membrane</keyword>
<dbReference type="PANTHER" id="PTHR43495:SF5">
    <property type="entry name" value="GAMMA-AMINOBUTYRIC ACID PERMEASE"/>
    <property type="match status" value="1"/>
</dbReference>
<keyword evidence="2" id="KW-0813">Transport</keyword>
<dbReference type="Pfam" id="PF00324">
    <property type="entry name" value="AA_permease"/>
    <property type="match status" value="1"/>
</dbReference>